<comment type="caution">
    <text evidence="3">The sequence shown here is derived from an EMBL/GenBank/DDBJ whole genome shotgun (WGS) entry which is preliminary data.</text>
</comment>
<name>A0A7W6JYA0_9HYPH</name>
<dbReference type="Pfam" id="PF07811">
    <property type="entry name" value="TadE"/>
    <property type="match status" value="1"/>
</dbReference>
<organism evidence="3 4">
    <name type="scientific">Allorhizobium borbori</name>
    <dbReference type="NCBI Taxonomy" id="485907"/>
    <lineage>
        <taxon>Bacteria</taxon>
        <taxon>Pseudomonadati</taxon>
        <taxon>Pseudomonadota</taxon>
        <taxon>Alphaproteobacteria</taxon>
        <taxon>Hyphomicrobiales</taxon>
        <taxon>Rhizobiaceae</taxon>
        <taxon>Rhizobium/Agrobacterium group</taxon>
        <taxon>Allorhizobium</taxon>
    </lineage>
</organism>
<feature type="domain" description="TadE-like" evidence="2">
    <location>
        <begin position="34"/>
        <end position="71"/>
    </location>
</feature>
<evidence type="ECO:0000313" key="3">
    <source>
        <dbReference type="EMBL" id="MBB4101711.1"/>
    </source>
</evidence>
<evidence type="ECO:0000256" key="1">
    <source>
        <dbReference type="SAM" id="Phobius"/>
    </source>
</evidence>
<dbReference type="RefSeq" id="WP_183788556.1">
    <property type="nucleotide sequence ID" value="NZ_JACIDU010000001.1"/>
</dbReference>
<evidence type="ECO:0000259" key="2">
    <source>
        <dbReference type="Pfam" id="PF07811"/>
    </source>
</evidence>
<protein>
    <submittedName>
        <fullName evidence="3">Flp pilus assembly protein TadG</fullName>
    </submittedName>
</protein>
<accession>A0A7W6JYA0</accession>
<keyword evidence="1" id="KW-0472">Membrane</keyword>
<gene>
    <name evidence="3" type="ORF">GGQ66_000227</name>
</gene>
<keyword evidence="4" id="KW-1185">Reference proteome</keyword>
<keyword evidence="1" id="KW-0812">Transmembrane</keyword>
<dbReference type="Proteomes" id="UP000584824">
    <property type="component" value="Unassembled WGS sequence"/>
</dbReference>
<evidence type="ECO:0000313" key="4">
    <source>
        <dbReference type="Proteomes" id="UP000584824"/>
    </source>
</evidence>
<dbReference type="InterPro" id="IPR012495">
    <property type="entry name" value="TadE-like_dom"/>
</dbReference>
<feature type="transmembrane region" description="Helical" evidence="1">
    <location>
        <begin position="40"/>
        <end position="64"/>
    </location>
</feature>
<reference evidence="3 4" key="1">
    <citation type="submission" date="2020-08" db="EMBL/GenBank/DDBJ databases">
        <title>Genomic Encyclopedia of Type Strains, Phase IV (KMG-IV): sequencing the most valuable type-strain genomes for metagenomic binning, comparative biology and taxonomic classification.</title>
        <authorList>
            <person name="Goeker M."/>
        </authorList>
    </citation>
    <scope>NUCLEOTIDE SEQUENCE [LARGE SCALE GENOMIC DNA]</scope>
    <source>
        <strain evidence="3 4">DSM 26385</strain>
    </source>
</reference>
<sequence length="206" mass="22059">MTGRLPSPSNEKGLAALVHAVRSRLSRFGKDRSGMGAVEFAMIAPLLLMLYITAFEVTIGLSVAKRATRSAGAIADLTTQADTVDLATLNTMKDVASAIFAPYSTDEMTLQITGIDIDTAGKATVRWSWAGDGSAPYLKKAAFSLPANIATPSSFLVHARVSIPHQLLMFMPGLMPASMQNITITREYYFRQRINEAVSCPGCPSG</sequence>
<dbReference type="EMBL" id="JACIDU010000001">
    <property type="protein sequence ID" value="MBB4101711.1"/>
    <property type="molecule type" value="Genomic_DNA"/>
</dbReference>
<dbReference type="AlphaFoldDB" id="A0A7W6JYA0"/>
<keyword evidence="1" id="KW-1133">Transmembrane helix</keyword>
<proteinExistence type="predicted"/>